<feature type="region of interest" description="Disordered" evidence="8">
    <location>
        <begin position="1345"/>
        <end position="1364"/>
    </location>
</feature>
<comment type="similarity">
    <text evidence="6">Belongs to the protein kinase superfamily. STE Ser/Thr protein kinase family.</text>
</comment>
<evidence type="ECO:0000256" key="2">
    <source>
        <dbReference type="ARBA" id="ARBA00022723"/>
    </source>
</evidence>
<feature type="compositionally biased region" description="Basic and acidic residues" evidence="8">
    <location>
        <begin position="427"/>
        <end position="439"/>
    </location>
</feature>
<feature type="compositionally biased region" description="Polar residues" evidence="8">
    <location>
        <begin position="563"/>
        <end position="572"/>
    </location>
</feature>
<dbReference type="InterPro" id="IPR017441">
    <property type="entry name" value="Protein_kinase_ATP_BS"/>
</dbReference>
<evidence type="ECO:0000256" key="5">
    <source>
        <dbReference type="ARBA" id="ARBA00022840"/>
    </source>
</evidence>
<keyword evidence="5 7" id="KW-0067">ATP-binding</keyword>
<sequence>MATPSRPASMSSTNPKSGNSKSLGGYKLGNSLGKGAFGQVYLGLNFETGETVAIKEIQLSNIPANELPEIMSEIDLLKNLHHENIVQYKGFVKTREFLYIILELCENGSLHTVLKKFGKFPENLVAMYISQVLEGLLYLHDQGVIHRDIKGANLLTNKDGTVKLADFGVAARVGGVLDAAVVGSPYWMAPEVVEQTGATTASDIWSVGCVVIELLEGHPPYHNLDPMPALFRIVQDDCPPIPEGASPIVKDFLYHCFQKDPNLRISAKKLLKHPWMISTRKQMDGGKGRSGGKVGETAPGASNSKRPLTNYNYDEAVLKVQEWNEALKSPSRAAKNPSRYTRAHSPLLKHSELPLSTSGGALASHIPGTLASGLGLQGWKNPSAKPGQMLVEKIQPQAFVLQPPEEQTDNWDDDFEGGISLTKIHALEKSTSEDDKSDASDENAQTIRPTKSPGAKTVPLAQPPAANISPIVEDYSDLATEEDEDWLEEKVADFKMKNSKKGLFHPDDIKTIGLGPVDAGPKSAPLIPLTKKSSRPMLTPLGFPTSTNPVGPSTAAPSIGSHGRSTSLTTPHSGGSGSGSFGRAEARRTQSQSSQAEFGKYTEDDDEDYDDVFGKPNGNAPEQPIQTLQLNTRLSNKSWFGDEDDEEDPFAEIDEGFAEDDLETNLQRDKYARLCNSVNQLVDQLTPSTPDFQLREACDQLVTVLHESSEMHGQLVSSHGMLAILEVLEGRCSRDVIMKLLQIINLLVTEDVGFLESFCLIGGIPVMMEFTSKKYPSECRLEASNFIRLLCHTSVLTLQMFISCRGLKVLVDLLDEDYSEQTELVEHALNGITSVFELQSPTTKNDFCRMFIREGLLDPLSAALLNVMSLSSSAPSFGGNGNGNSNGNFDFDINEDDDDTFTYGGPAKREIDERSTKMKVVQILLVFTQVSQSDVHVRNALGTRKVVRRLLRACELLDPECLVQMLKAVKHLSMNATLHEVLQNANAIEILIRILDEQSTGPHSTEMANHIFQTCYNLCRLNKSRQEEAAQAGIIPCLKRVIFHTPNSPLKQFALPILCDLASAGKSCRTLLWQHDGVGMYIRLLDDPYFQVSALESVVSWLSDETARVEDRLLVRGIDGKVLNGSVNGRGKANANANGNGADAAGAERSCIEALIRCFVTAKANSFENLLEPFLKMMRSSVRVTMGICRSEAFFKRVVDKLDPTPSSFSSNPFASSTSSRLGSSTSRLSSSTNAPNVASNGNGNNVKAVVRLNLLRLLRYVCEVHPNRAVLVERYGLLGVVERLSKSGGDGAVLVKELAREIVPVLRPALRPALVLGLYFLCTISRAIVSRVFEPAPDEFGWRWGDSDSADSAQDECSGAEEG</sequence>
<dbReference type="PROSITE" id="PS50011">
    <property type="entry name" value="PROTEIN_KINASE_DOM"/>
    <property type="match status" value="1"/>
</dbReference>
<gene>
    <name evidence="10" type="ORF">EST38_g4362</name>
</gene>
<evidence type="ECO:0000259" key="9">
    <source>
        <dbReference type="PROSITE" id="PS50011"/>
    </source>
</evidence>
<dbReference type="GO" id="GO:0005737">
    <property type="term" value="C:cytoplasm"/>
    <property type="evidence" value="ECO:0007669"/>
    <property type="project" value="TreeGrafter"/>
</dbReference>
<organism evidence="10 11">
    <name type="scientific">Candolleomyces aberdarensis</name>
    <dbReference type="NCBI Taxonomy" id="2316362"/>
    <lineage>
        <taxon>Eukaryota</taxon>
        <taxon>Fungi</taxon>
        <taxon>Dikarya</taxon>
        <taxon>Basidiomycota</taxon>
        <taxon>Agaricomycotina</taxon>
        <taxon>Agaricomycetes</taxon>
        <taxon>Agaricomycetidae</taxon>
        <taxon>Agaricales</taxon>
        <taxon>Agaricineae</taxon>
        <taxon>Psathyrellaceae</taxon>
        <taxon>Candolleomyces</taxon>
    </lineage>
</organism>
<keyword evidence="2" id="KW-0479">Metal-binding</keyword>
<dbReference type="InterPro" id="IPR011989">
    <property type="entry name" value="ARM-like"/>
</dbReference>
<dbReference type="Gene3D" id="1.25.10.10">
    <property type="entry name" value="Leucine-rich Repeat Variant"/>
    <property type="match status" value="1"/>
</dbReference>
<dbReference type="InterPro" id="IPR011009">
    <property type="entry name" value="Kinase-like_dom_sf"/>
</dbReference>
<feature type="region of interest" description="Disordered" evidence="8">
    <location>
        <begin position="281"/>
        <end position="308"/>
    </location>
</feature>
<accession>A0A4Q2DPW1</accession>
<dbReference type="InterPro" id="IPR050538">
    <property type="entry name" value="MAP_kinase_kinase_kinase"/>
</dbReference>
<name>A0A4Q2DPW1_9AGAR</name>
<evidence type="ECO:0000256" key="6">
    <source>
        <dbReference type="ARBA" id="ARBA00025754"/>
    </source>
</evidence>
<dbReference type="PROSITE" id="PS00107">
    <property type="entry name" value="PROTEIN_KINASE_ATP"/>
    <property type="match status" value="1"/>
</dbReference>
<keyword evidence="4" id="KW-0418">Kinase</keyword>
<evidence type="ECO:0000313" key="10">
    <source>
        <dbReference type="EMBL" id="RXW21496.1"/>
    </source>
</evidence>
<evidence type="ECO:0000256" key="3">
    <source>
        <dbReference type="ARBA" id="ARBA00022741"/>
    </source>
</evidence>
<dbReference type="Pfam" id="PF00069">
    <property type="entry name" value="Pkinase"/>
    <property type="match status" value="1"/>
</dbReference>
<keyword evidence="1" id="KW-0808">Transferase</keyword>
<evidence type="ECO:0000256" key="4">
    <source>
        <dbReference type="ARBA" id="ARBA00022777"/>
    </source>
</evidence>
<dbReference type="EMBL" id="SDEE01000105">
    <property type="protein sequence ID" value="RXW21496.1"/>
    <property type="molecule type" value="Genomic_DNA"/>
</dbReference>
<dbReference type="InterPro" id="IPR000719">
    <property type="entry name" value="Prot_kinase_dom"/>
</dbReference>
<dbReference type="PANTHER" id="PTHR48016">
    <property type="entry name" value="MAP KINASE KINASE KINASE SSK2-RELATED-RELATED"/>
    <property type="match status" value="1"/>
</dbReference>
<dbReference type="PANTHER" id="PTHR48016:SF4">
    <property type="entry name" value="PROTEIN KINASE DOMAIN-CONTAINING PROTEIN"/>
    <property type="match status" value="1"/>
</dbReference>
<feature type="domain" description="Protein kinase" evidence="9">
    <location>
        <begin position="26"/>
        <end position="276"/>
    </location>
</feature>
<dbReference type="FunFam" id="3.30.200.20:FF:000042">
    <property type="entry name" value="Aurora kinase A"/>
    <property type="match status" value="1"/>
</dbReference>
<proteinExistence type="inferred from homology"/>
<feature type="region of interest" description="Disordered" evidence="8">
    <location>
        <begin position="1"/>
        <end position="21"/>
    </location>
</feature>
<dbReference type="InterPro" id="IPR016024">
    <property type="entry name" value="ARM-type_fold"/>
</dbReference>
<feature type="region of interest" description="Disordered" evidence="8">
    <location>
        <begin position="427"/>
        <end position="464"/>
    </location>
</feature>
<keyword evidence="11" id="KW-1185">Reference proteome</keyword>
<feature type="region of interest" description="Disordered" evidence="8">
    <location>
        <begin position="527"/>
        <end position="623"/>
    </location>
</feature>
<dbReference type="InterPro" id="IPR008271">
    <property type="entry name" value="Ser/Thr_kinase_AS"/>
</dbReference>
<comment type="caution">
    <text evidence="10">The sequence shown here is derived from an EMBL/GenBank/DDBJ whole genome shotgun (WGS) entry which is preliminary data.</text>
</comment>
<protein>
    <recommendedName>
        <fullName evidence="9">Protein kinase domain-containing protein</fullName>
    </recommendedName>
</protein>
<dbReference type="GO" id="GO:0005524">
    <property type="term" value="F:ATP binding"/>
    <property type="evidence" value="ECO:0007669"/>
    <property type="project" value="UniProtKB-UniRule"/>
</dbReference>
<dbReference type="STRING" id="2316362.A0A4Q2DPW1"/>
<dbReference type="FunFam" id="1.10.510.10:FF:000946">
    <property type="entry name" value="Probable serine/threonine-protein kinase DDB_G0284251"/>
    <property type="match status" value="1"/>
</dbReference>
<feature type="binding site" evidence="7">
    <location>
        <position position="55"/>
    </location>
    <ligand>
        <name>ATP</name>
        <dbReference type="ChEBI" id="CHEBI:30616"/>
    </ligand>
</feature>
<feature type="compositionally biased region" description="Low complexity" evidence="8">
    <location>
        <begin position="1206"/>
        <end position="1233"/>
    </location>
</feature>
<feature type="region of interest" description="Disordered" evidence="8">
    <location>
        <begin position="1206"/>
        <end position="1240"/>
    </location>
</feature>
<dbReference type="SUPFAM" id="SSF56112">
    <property type="entry name" value="Protein kinase-like (PK-like)"/>
    <property type="match status" value="1"/>
</dbReference>
<evidence type="ECO:0000256" key="7">
    <source>
        <dbReference type="PROSITE-ProRule" id="PRU10141"/>
    </source>
</evidence>
<dbReference type="GO" id="GO:0004709">
    <property type="term" value="F:MAP kinase kinase kinase activity"/>
    <property type="evidence" value="ECO:0007669"/>
    <property type="project" value="TreeGrafter"/>
</dbReference>
<evidence type="ECO:0000256" key="1">
    <source>
        <dbReference type="ARBA" id="ARBA00022679"/>
    </source>
</evidence>
<dbReference type="Gene3D" id="1.10.510.10">
    <property type="entry name" value="Transferase(Phosphotransferase) domain 1"/>
    <property type="match status" value="1"/>
</dbReference>
<evidence type="ECO:0000256" key="8">
    <source>
        <dbReference type="SAM" id="MobiDB-lite"/>
    </source>
</evidence>
<keyword evidence="3 7" id="KW-0547">Nucleotide-binding</keyword>
<dbReference type="SMART" id="SM00220">
    <property type="entry name" value="S_TKc"/>
    <property type="match status" value="1"/>
</dbReference>
<dbReference type="SUPFAM" id="SSF48371">
    <property type="entry name" value="ARM repeat"/>
    <property type="match status" value="1"/>
</dbReference>
<dbReference type="OrthoDB" id="8693905at2759"/>
<dbReference type="Proteomes" id="UP000290288">
    <property type="component" value="Unassembled WGS sequence"/>
</dbReference>
<dbReference type="GO" id="GO:0046872">
    <property type="term" value="F:metal ion binding"/>
    <property type="evidence" value="ECO:0007669"/>
    <property type="project" value="UniProtKB-KW"/>
</dbReference>
<dbReference type="PROSITE" id="PS00108">
    <property type="entry name" value="PROTEIN_KINASE_ST"/>
    <property type="match status" value="1"/>
</dbReference>
<evidence type="ECO:0000313" key="11">
    <source>
        <dbReference type="Proteomes" id="UP000290288"/>
    </source>
</evidence>
<dbReference type="CDD" id="cd06627">
    <property type="entry name" value="STKc_Cdc7_like"/>
    <property type="match status" value="1"/>
</dbReference>
<reference evidence="10 11" key="1">
    <citation type="submission" date="2019-01" db="EMBL/GenBank/DDBJ databases">
        <title>Draft genome sequence of Psathyrella aberdarensis IHI B618.</title>
        <authorList>
            <person name="Buettner E."/>
            <person name="Kellner H."/>
        </authorList>
    </citation>
    <scope>NUCLEOTIDE SEQUENCE [LARGE SCALE GENOMIC DNA]</scope>
    <source>
        <strain evidence="10 11">IHI B618</strain>
    </source>
</reference>